<accession>A0A3M7PUG4</accession>
<protein>
    <submittedName>
        <fullName evidence="1">Uncharacterized protein</fullName>
    </submittedName>
</protein>
<gene>
    <name evidence="1" type="ORF">BpHYR1_001435</name>
</gene>
<dbReference type="EMBL" id="REGN01008750">
    <property type="protein sequence ID" value="RNA02802.1"/>
    <property type="molecule type" value="Genomic_DNA"/>
</dbReference>
<evidence type="ECO:0000313" key="1">
    <source>
        <dbReference type="EMBL" id="RNA02802.1"/>
    </source>
</evidence>
<proteinExistence type="predicted"/>
<dbReference type="Proteomes" id="UP000276133">
    <property type="component" value="Unassembled WGS sequence"/>
</dbReference>
<organism evidence="1 2">
    <name type="scientific">Brachionus plicatilis</name>
    <name type="common">Marine rotifer</name>
    <name type="synonym">Brachionus muelleri</name>
    <dbReference type="NCBI Taxonomy" id="10195"/>
    <lineage>
        <taxon>Eukaryota</taxon>
        <taxon>Metazoa</taxon>
        <taxon>Spiralia</taxon>
        <taxon>Gnathifera</taxon>
        <taxon>Rotifera</taxon>
        <taxon>Eurotatoria</taxon>
        <taxon>Monogononta</taxon>
        <taxon>Pseudotrocha</taxon>
        <taxon>Ploima</taxon>
        <taxon>Brachionidae</taxon>
        <taxon>Brachionus</taxon>
    </lineage>
</organism>
<keyword evidence="2" id="KW-1185">Reference proteome</keyword>
<sequence>MKRTVNLEIFVTNSKIILPKDEQNFNGNSVLFFNNLVEKSIQFFDFEFQLLLNTEPYRTNRTVPTEPTQTDLANSVLGL</sequence>
<comment type="caution">
    <text evidence="1">The sequence shown here is derived from an EMBL/GenBank/DDBJ whole genome shotgun (WGS) entry which is preliminary data.</text>
</comment>
<name>A0A3M7PUG4_BRAPC</name>
<reference evidence="1 2" key="1">
    <citation type="journal article" date="2018" name="Sci. Rep.">
        <title>Genomic signatures of local adaptation to the degree of environmental predictability in rotifers.</title>
        <authorList>
            <person name="Franch-Gras L."/>
            <person name="Hahn C."/>
            <person name="Garcia-Roger E.M."/>
            <person name="Carmona M.J."/>
            <person name="Serra M."/>
            <person name="Gomez A."/>
        </authorList>
    </citation>
    <scope>NUCLEOTIDE SEQUENCE [LARGE SCALE GENOMIC DNA]</scope>
    <source>
        <strain evidence="1">HYR1</strain>
    </source>
</reference>
<dbReference type="AlphaFoldDB" id="A0A3M7PUG4"/>
<evidence type="ECO:0000313" key="2">
    <source>
        <dbReference type="Proteomes" id="UP000276133"/>
    </source>
</evidence>